<keyword evidence="9" id="KW-0325">Glycoprotein</keyword>
<sequence length="519" mass="61605">MFKRDMVCNRKQLMLLLVFICVFLLVFISKIDNKPDELMETVGQPKSQQSREESTHNEQLKVDVQYSAEDEKERLDGFISILLKNKNDQDTADKEDRNEKDIDEDRKDENIEDGKEEDIGDHRQDEDIENDGNGLDINEPIFPQLDPPEEVIKQKRKNVFFLKLHKTASSTVQNIFFRHADIANLTLALPFWRHRVCYPNVFTEKCLIPLSENYHEYNVLCFHMRYHTSVRKLMPKDTFFTTTIRSPHTQFPSGFNYHGFGKCYGLKTIEQSQKMFYFLDHLDEFTTTKLCGGWNVSSKSEMMFEFGLELPDLDDDYAIQEKIAEIDRDFNFIMITDYMKESLVLLAGMLNWELEDVVYFNKVERQHEEITNKHYKGLINKWNKADALMFQHYNKTFWKKLKIFGEDRMVREVTKLNKLLDYWTKQCLIEPENPQCVRMQMAEKVYTHEMKTKMIHEGRLNIEGYKEYTDETLESSSPGRSNPAFPYHTMLFKDKYPDTDHCIETVKWKYKTLNCTTTK</sequence>
<accession>A0A8J1XX50</accession>
<evidence type="ECO:0000256" key="4">
    <source>
        <dbReference type="ARBA" id="ARBA00022692"/>
    </source>
</evidence>
<evidence type="ECO:0000313" key="11">
    <source>
        <dbReference type="EMBL" id="CAH1794572.1"/>
    </source>
</evidence>
<dbReference type="GO" id="GO:0009247">
    <property type="term" value="P:glycolipid biosynthetic process"/>
    <property type="evidence" value="ECO:0007669"/>
    <property type="project" value="InterPro"/>
</dbReference>
<evidence type="ECO:0000256" key="6">
    <source>
        <dbReference type="ARBA" id="ARBA00022989"/>
    </source>
</evidence>
<keyword evidence="7" id="KW-0333">Golgi apparatus</keyword>
<keyword evidence="5" id="KW-0735">Signal-anchor</keyword>
<comment type="similarity">
    <text evidence="2">Belongs to the galactose-3-O-sulfotransferase family.</text>
</comment>
<feature type="compositionally biased region" description="Basic and acidic residues" evidence="10">
    <location>
        <begin position="49"/>
        <end position="61"/>
    </location>
</feature>
<evidence type="ECO:0000256" key="1">
    <source>
        <dbReference type="ARBA" id="ARBA00004323"/>
    </source>
</evidence>
<evidence type="ECO:0000256" key="8">
    <source>
        <dbReference type="ARBA" id="ARBA00023136"/>
    </source>
</evidence>
<evidence type="ECO:0000256" key="3">
    <source>
        <dbReference type="ARBA" id="ARBA00022679"/>
    </source>
</evidence>
<organism evidence="11 12">
    <name type="scientific">Owenia fusiformis</name>
    <name type="common">Polychaete worm</name>
    <dbReference type="NCBI Taxonomy" id="6347"/>
    <lineage>
        <taxon>Eukaryota</taxon>
        <taxon>Metazoa</taxon>
        <taxon>Spiralia</taxon>
        <taxon>Lophotrochozoa</taxon>
        <taxon>Annelida</taxon>
        <taxon>Polychaeta</taxon>
        <taxon>Sedentaria</taxon>
        <taxon>Canalipalpata</taxon>
        <taxon>Sabellida</taxon>
        <taxon>Oweniida</taxon>
        <taxon>Oweniidae</taxon>
        <taxon>Owenia</taxon>
    </lineage>
</organism>
<dbReference type="InterPro" id="IPR027417">
    <property type="entry name" value="P-loop_NTPase"/>
</dbReference>
<comment type="caution">
    <text evidence="11">The sequence shown here is derived from an EMBL/GenBank/DDBJ whole genome shotgun (WGS) entry which is preliminary data.</text>
</comment>
<evidence type="ECO:0000256" key="7">
    <source>
        <dbReference type="ARBA" id="ARBA00023034"/>
    </source>
</evidence>
<dbReference type="PANTHER" id="PTHR14647">
    <property type="entry name" value="GALACTOSE-3-O-SULFOTRANSFERASE"/>
    <property type="match status" value="1"/>
</dbReference>
<dbReference type="OrthoDB" id="514299at2759"/>
<dbReference type="Proteomes" id="UP000749559">
    <property type="component" value="Unassembled WGS sequence"/>
</dbReference>
<keyword evidence="4" id="KW-0812">Transmembrane</keyword>
<protein>
    <submittedName>
        <fullName evidence="11">Uncharacterized protein</fullName>
    </submittedName>
</protein>
<evidence type="ECO:0000313" key="12">
    <source>
        <dbReference type="Proteomes" id="UP000749559"/>
    </source>
</evidence>
<feature type="region of interest" description="Disordered" evidence="10">
    <location>
        <begin position="89"/>
        <end position="136"/>
    </location>
</feature>
<keyword evidence="12" id="KW-1185">Reference proteome</keyword>
<dbReference type="SUPFAM" id="SSF52540">
    <property type="entry name" value="P-loop containing nucleoside triphosphate hydrolases"/>
    <property type="match status" value="1"/>
</dbReference>
<feature type="compositionally biased region" description="Basic and acidic residues" evidence="10">
    <location>
        <begin position="89"/>
        <end position="113"/>
    </location>
</feature>
<dbReference type="GO" id="GO:0000139">
    <property type="term" value="C:Golgi membrane"/>
    <property type="evidence" value="ECO:0007669"/>
    <property type="project" value="UniProtKB-SubCell"/>
</dbReference>
<name>A0A8J1XX50_OWEFU</name>
<proteinExistence type="inferred from homology"/>
<keyword evidence="8" id="KW-0472">Membrane</keyword>
<reference evidence="11" key="1">
    <citation type="submission" date="2022-03" db="EMBL/GenBank/DDBJ databases">
        <authorList>
            <person name="Martin C."/>
        </authorList>
    </citation>
    <scope>NUCLEOTIDE SEQUENCE</scope>
</reference>
<dbReference type="InterPro" id="IPR009729">
    <property type="entry name" value="Gal-3-0_sulfotransfrase"/>
</dbReference>
<dbReference type="Gene3D" id="3.40.50.300">
    <property type="entry name" value="P-loop containing nucleotide triphosphate hydrolases"/>
    <property type="match status" value="1"/>
</dbReference>
<evidence type="ECO:0000256" key="2">
    <source>
        <dbReference type="ARBA" id="ARBA00008124"/>
    </source>
</evidence>
<dbReference type="Pfam" id="PF06990">
    <property type="entry name" value="Gal-3-0_sulfotr"/>
    <property type="match status" value="1"/>
</dbReference>
<feature type="region of interest" description="Disordered" evidence="10">
    <location>
        <begin position="40"/>
        <end position="66"/>
    </location>
</feature>
<evidence type="ECO:0000256" key="5">
    <source>
        <dbReference type="ARBA" id="ARBA00022968"/>
    </source>
</evidence>
<dbReference type="AlphaFoldDB" id="A0A8J1XX50"/>
<comment type="subcellular location">
    <subcellularLocation>
        <location evidence="1">Golgi apparatus membrane</location>
        <topology evidence="1">Single-pass type II membrane protein</topology>
    </subcellularLocation>
</comment>
<gene>
    <name evidence="11" type="ORF">OFUS_LOCUS19244</name>
</gene>
<keyword evidence="3" id="KW-0808">Transferase</keyword>
<dbReference type="PANTHER" id="PTHR14647:SF87">
    <property type="entry name" value="PUTATIVE-RELATED"/>
    <property type="match status" value="1"/>
</dbReference>
<evidence type="ECO:0000256" key="9">
    <source>
        <dbReference type="ARBA" id="ARBA00023180"/>
    </source>
</evidence>
<dbReference type="GO" id="GO:0001733">
    <property type="term" value="F:galactosylceramide sulfotransferase activity"/>
    <property type="evidence" value="ECO:0007669"/>
    <property type="project" value="InterPro"/>
</dbReference>
<evidence type="ECO:0000256" key="10">
    <source>
        <dbReference type="SAM" id="MobiDB-lite"/>
    </source>
</evidence>
<dbReference type="EMBL" id="CAIIXF020000009">
    <property type="protein sequence ID" value="CAH1794572.1"/>
    <property type="molecule type" value="Genomic_DNA"/>
</dbReference>
<keyword evidence="6" id="KW-1133">Transmembrane helix</keyword>